<protein>
    <submittedName>
        <fullName evidence="2">Uncharacterized protein</fullName>
    </submittedName>
</protein>
<feature type="coiled-coil region" evidence="1">
    <location>
        <begin position="194"/>
        <end position="232"/>
    </location>
</feature>
<evidence type="ECO:0000256" key="1">
    <source>
        <dbReference type="SAM" id="Coils"/>
    </source>
</evidence>
<reference evidence="2 3" key="1">
    <citation type="submission" date="2017-04" db="EMBL/GenBank/DDBJ databases">
        <title>Emergence of KPC-2-producing Citrobacter isolates from sediments of a Chinese river.</title>
        <authorList>
            <person name="Zheng B."/>
        </authorList>
    </citation>
    <scope>NUCLEOTIDE SEQUENCE [LARGE SCALE GENOMIC DNA]</scope>
    <source>
        <strain evidence="2 3">C191</strain>
    </source>
</reference>
<dbReference type="EMBL" id="NEFA01000029">
    <property type="protein sequence ID" value="OYR00059.1"/>
    <property type="molecule type" value="Genomic_DNA"/>
</dbReference>
<evidence type="ECO:0000313" key="3">
    <source>
        <dbReference type="Proteomes" id="UP000215827"/>
    </source>
</evidence>
<gene>
    <name evidence="2" type="ORF">B9P89_20330</name>
</gene>
<evidence type="ECO:0000313" key="2">
    <source>
        <dbReference type="EMBL" id="OYR00059.1"/>
    </source>
</evidence>
<dbReference type="RefSeq" id="WP_061549798.1">
    <property type="nucleotide sequence ID" value="NZ_CP016762.1"/>
</dbReference>
<proteinExistence type="predicted"/>
<name>A0AA44SJ69_CITFR</name>
<feature type="coiled-coil region" evidence="1">
    <location>
        <begin position="25"/>
        <end position="56"/>
    </location>
</feature>
<sequence>MFKKLVHYITSKRLEKHRLKTQCMIDEYERRAAASNARVQAQADKYTSEIERMAEQRHKQIADYMAWQNRNVENVYAYSLLLRDLQQTMFACTESWIRQSLSEQRWKIEQEKSQVLLSTLRYLDELAEEMIRLSRSDDRLTWQKRIAERPLSTTDDTIRQHAKRVQGEIESEAKAYETELRRIKSYKNSLFRQLQEVKKNRTACKEALDRDRNEHREQKQQLRTVYRECRDRWDDLRTDVEHHYQYSNSESELASQWLSRMPQGGTFNEIRQLIQDAQEHCDSACSEVQSLYERMDSIKSRIKSAHDNQDYSRLDTDKAERQTVFNAIKQAKERQDCVYKARNVLKARRTEIIQMLDRIRDFHPSKTVEDFFALLSQEDDDIYWSAIGLKTRNLQGPEGRAA</sequence>
<dbReference type="Proteomes" id="UP000215827">
    <property type="component" value="Unassembled WGS sequence"/>
</dbReference>
<dbReference type="AlphaFoldDB" id="A0AA44SJ69"/>
<organism evidence="2 3">
    <name type="scientific">Citrobacter freundii</name>
    <dbReference type="NCBI Taxonomy" id="546"/>
    <lineage>
        <taxon>Bacteria</taxon>
        <taxon>Pseudomonadati</taxon>
        <taxon>Pseudomonadota</taxon>
        <taxon>Gammaproteobacteria</taxon>
        <taxon>Enterobacterales</taxon>
        <taxon>Enterobacteriaceae</taxon>
        <taxon>Citrobacter</taxon>
        <taxon>Citrobacter freundii complex</taxon>
    </lineage>
</organism>
<keyword evidence="1" id="KW-0175">Coiled coil</keyword>
<accession>A0AA44SJ69</accession>
<comment type="caution">
    <text evidence="2">The sequence shown here is derived from an EMBL/GenBank/DDBJ whole genome shotgun (WGS) entry which is preliminary data.</text>
</comment>